<dbReference type="GO" id="GO:0005576">
    <property type="term" value="C:extracellular region"/>
    <property type="evidence" value="ECO:0007669"/>
    <property type="project" value="UniProtKB-SubCell"/>
</dbReference>
<dbReference type="InterPro" id="IPR002509">
    <property type="entry name" value="NODB_dom"/>
</dbReference>
<dbReference type="PROSITE" id="PS51677">
    <property type="entry name" value="NODB"/>
    <property type="match status" value="1"/>
</dbReference>
<dbReference type="GO" id="GO:0016810">
    <property type="term" value="F:hydrolase activity, acting on carbon-nitrogen (but not peptide) bonds"/>
    <property type="evidence" value="ECO:0007669"/>
    <property type="project" value="InterPro"/>
</dbReference>
<dbReference type="OrthoDB" id="3455067at2"/>
<evidence type="ECO:0000256" key="1">
    <source>
        <dbReference type="ARBA" id="ARBA00004613"/>
    </source>
</evidence>
<dbReference type="Proteomes" id="UP000198403">
    <property type="component" value="Unassembled WGS sequence"/>
</dbReference>
<dbReference type="InterPro" id="IPR011330">
    <property type="entry name" value="Glyco_hydro/deAcase_b/a-brl"/>
</dbReference>
<dbReference type="GO" id="GO:0005975">
    <property type="term" value="P:carbohydrate metabolic process"/>
    <property type="evidence" value="ECO:0007669"/>
    <property type="project" value="InterPro"/>
</dbReference>
<dbReference type="AlphaFoldDB" id="A0A238X1Q1"/>
<evidence type="ECO:0000313" key="4">
    <source>
        <dbReference type="EMBL" id="SNR52551.1"/>
    </source>
</evidence>
<dbReference type="PANTHER" id="PTHR34216">
    <property type="match status" value="1"/>
</dbReference>
<evidence type="ECO:0000313" key="5">
    <source>
        <dbReference type="Proteomes" id="UP000198403"/>
    </source>
</evidence>
<sequence>MSRSSRRGRGKRSPLRQVLVGVLAIPLSMLPMVAYGQFTPEGQLLAAQARVQIAPPSLPRLTDAQTARYEESAPSWSGKAAVLVYHGLGAGNGEQRFNVSVEAFAEQLAAMRAAGMNPITAAELAAARRGERELPPNAVMITFDDGRTDAFVWADPVLADAGWRATMFVITDEASRRGLYYEGWDTIADLAATGRWDIQSHTAGLHHEQPVAGGDRLPALTSLRPNETLAEYRERVSVDLDDSRRAIERHIGVEPVAFAYPFGAYGGDRTNDPRVQDVLAEVLATRFDVAFQQDVQDEVPLAGCGDSPLLTRRVEVGDWSGAQLLERLTQMVADTAPGGDCPAG</sequence>
<dbReference type="SUPFAM" id="SSF88713">
    <property type="entry name" value="Glycoside hydrolase/deacetylase"/>
    <property type="match status" value="1"/>
</dbReference>
<keyword evidence="5" id="KW-1185">Reference proteome</keyword>
<dbReference type="EMBL" id="FZNO01000011">
    <property type="protein sequence ID" value="SNR52551.1"/>
    <property type="molecule type" value="Genomic_DNA"/>
</dbReference>
<feature type="domain" description="NodB homology" evidence="3">
    <location>
        <begin position="137"/>
        <end position="344"/>
    </location>
</feature>
<evidence type="ECO:0000256" key="2">
    <source>
        <dbReference type="ARBA" id="ARBA00022729"/>
    </source>
</evidence>
<evidence type="ECO:0000259" key="3">
    <source>
        <dbReference type="PROSITE" id="PS51677"/>
    </source>
</evidence>
<dbReference type="InterPro" id="IPR051398">
    <property type="entry name" value="Polysacch_Deacetylase"/>
</dbReference>
<reference evidence="4 5" key="1">
    <citation type="submission" date="2017-06" db="EMBL/GenBank/DDBJ databases">
        <authorList>
            <person name="Kim H.J."/>
            <person name="Triplett B.A."/>
        </authorList>
    </citation>
    <scope>NUCLEOTIDE SEQUENCE [LARGE SCALE GENOMIC DNA]</scope>
    <source>
        <strain evidence="4 5">DSM 44272</strain>
    </source>
</reference>
<dbReference type="RefSeq" id="WP_089336686.1">
    <property type="nucleotide sequence ID" value="NZ_FZNO01000011.1"/>
</dbReference>
<protein>
    <submittedName>
        <fullName evidence="4">Polysaccharide deacetylase</fullName>
    </submittedName>
</protein>
<keyword evidence="2" id="KW-0732">Signal</keyword>
<accession>A0A238X1Q1</accession>
<organism evidence="4 5">
    <name type="scientific">Blastococcus mobilis</name>
    <dbReference type="NCBI Taxonomy" id="1938746"/>
    <lineage>
        <taxon>Bacteria</taxon>
        <taxon>Bacillati</taxon>
        <taxon>Actinomycetota</taxon>
        <taxon>Actinomycetes</taxon>
        <taxon>Geodermatophilales</taxon>
        <taxon>Geodermatophilaceae</taxon>
        <taxon>Blastococcus</taxon>
    </lineage>
</organism>
<dbReference type="PANTHER" id="PTHR34216:SF3">
    <property type="entry name" value="POLY-BETA-1,6-N-ACETYL-D-GLUCOSAMINE N-DEACETYLASE"/>
    <property type="match status" value="1"/>
</dbReference>
<dbReference type="Gene3D" id="3.20.20.370">
    <property type="entry name" value="Glycoside hydrolase/deacetylase"/>
    <property type="match status" value="1"/>
</dbReference>
<comment type="subcellular location">
    <subcellularLocation>
        <location evidence="1">Secreted</location>
    </subcellularLocation>
</comment>
<dbReference type="Pfam" id="PF01522">
    <property type="entry name" value="Polysacc_deac_1"/>
    <property type="match status" value="1"/>
</dbReference>
<dbReference type="CDD" id="cd10918">
    <property type="entry name" value="CE4_NodB_like_5s_6s"/>
    <property type="match status" value="1"/>
</dbReference>
<name>A0A238X1Q1_9ACTN</name>
<proteinExistence type="predicted"/>
<gene>
    <name evidence="4" type="ORF">SAMN06272737_11114</name>
</gene>